<dbReference type="Proteomes" id="UP000297741">
    <property type="component" value="Unassembled WGS sequence"/>
</dbReference>
<organism evidence="3 4">
    <name type="scientific">Pseudotabrizicola sediminis</name>
    <dbReference type="NCBI Taxonomy" id="2486418"/>
    <lineage>
        <taxon>Bacteria</taxon>
        <taxon>Pseudomonadati</taxon>
        <taxon>Pseudomonadota</taxon>
        <taxon>Alphaproteobacteria</taxon>
        <taxon>Rhodobacterales</taxon>
        <taxon>Paracoccaceae</taxon>
        <taxon>Pseudotabrizicola</taxon>
    </lineage>
</organism>
<dbReference type="InterPro" id="IPR038610">
    <property type="entry name" value="FliK-like_C_sf"/>
</dbReference>
<keyword evidence="4" id="KW-1185">Reference proteome</keyword>
<sequence>MQITPFSPPQTSVALAPGDGPGDGATFEKLMTSFRPGERGGTASDQGKGAGAETGTETAEVVQVDPDSVVAEGLLTEPAPAEPAGAPLWGMLAASAQTTPAPWQDETSAPVPTPVSGAMVGSLTHQAVPVAEGVAGPQPPAAATVLSGQTYLTDQEPARAMPEDKPETRLAPVAKGQDTPVPVPPAREGVMSASQSKGAGPGAEAQMAANLAGQPGTGAAATAAGSPEADDLPLNALSAAMPAERALPGTLSAGRRTGSSTPPPAQGADVASGASSDPTEMETGPRLGLGTSASETDRTPQNAKPIKPAEAVAPTAPAPVSPVPMAADFSPDVADPLGLGRDSVAASGSTPQGGGTTGPAVPTPASQISQTILQIIQKGADSPVEVMLRPEELGKIRFDLTTIGDRLHIMLYVERPDAMDLIRRHGEQFLNDLRLSGFGNPSLSFGDWSQRDARPAKAPVPAKPTDGSPAAYDIPAGQAARTVAAGRLDLRL</sequence>
<gene>
    <name evidence="3" type="ORF">EEB11_16435</name>
</gene>
<evidence type="ECO:0000313" key="4">
    <source>
        <dbReference type="Proteomes" id="UP000297741"/>
    </source>
</evidence>
<keyword evidence="3" id="KW-0282">Flagellum</keyword>
<evidence type="ECO:0000259" key="2">
    <source>
        <dbReference type="Pfam" id="PF02120"/>
    </source>
</evidence>
<keyword evidence="3" id="KW-0966">Cell projection</keyword>
<name>A0ABY2KM19_9RHOB</name>
<protein>
    <submittedName>
        <fullName evidence="3">Flagellar hook-length control protein FliK</fullName>
    </submittedName>
</protein>
<evidence type="ECO:0000256" key="1">
    <source>
        <dbReference type="SAM" id="MobiDB-lite"/>
    </source>
</evidence>
<proteinExistence type="predicted"/>
<keyword evidence="3" id="KW-0969">Cilium</keyword>
<feature type="compositionally biased region" description="Low complexity" evidence="1">
    <location>
        <begin position="51"/>
        <end position="60"/>
    </location>
</feature>
<evidence type="ECO:0000313" key="3">
    <source>
        <dbReference type="EMBL" id="TGD41937.1"/>
    </source>
</evidence>
<accession>A0ABY2KM19</accession>
<feature type="domain" description="Flagellar hook-length control protein-like C-terminal" evidence="2">
    <location>
        <begin position="384"/>
        <end position="450"/>
    </location>
</feature>
<dbReference type="EMBL" id="RPEM01000013">
    <property type="protein sequence ID" value="TGD41937.1"/>
    <property type="molecule type" value="Genomic_DNA"/>
</dbReference>
<comment type="caution">
    <text evidence="3">The sequence shown here is derived from an EMBL/GenBank/DDBJ whole genome shotgun (WGS) entry which is preliminary data.</text>
</comment>
<dbReference type="Pfam" id="PF02120">
    <property type="entry name" value="Flg_hook"/>
    <property type="match status" value="1"/>
</dbReference>
<reference evidence="3 4" key="1">
    <citation type="submission" date="2018-11" db="EMBL/GenBank/DDBJ databases">
        <title>Tabrizicola sp. isolated from sediment of alpine lake.</title>
        <authorList>
            <person name="Liu Z."/>
        </authorList>
    </citation>
    <scope>NUCLEOTIDE SEQUENCE [LARGE SCALE GENOMIC DNA]</scope>
    <source>
        <strain evidence="3 4">DRYC-M-16</strain>
    </source>
</reference>
<feature type="compositionally biased region" description="Polar residues" evidence="1">
    <location>
        <begin position="1"/>
        <end position="13"/>
    </location>
</feature>
<feature type="region of interest" description="Disordered" evidence="1">
    <location>
        <begin position="1"/>
        <end position="61"/>
    </location>
</feature>
<feature type="region of interest" description="Disordered" evidence="1">
    <location>
        <begin position="446"/>
        <end position="473"/>
    </location>
</feature>
<dbReference type="Gene3D" id="3.30.750.140">
    <property type="match status" value="1"/>
</dbReference>
<dbReference type="CDD" id="cd17470">
    <property type="entry name" value="T3SS_Flik_C"/>
    <property type="match status" value="1"/>
</dbReference>
<feature type="compositionally biased region" description="Polar residues" evidence="1">
    <location>
        <begin position="291"/>
        <end position="302"/>
    </location>
</feature>
<dbReference type="InterPro" id="IPR021136">
    <property type="entry name" value="Flagellar_hook_control-like_C"/>
</dbReference>
<feature type="region of interest" description="Disordered" evidence="1">
    <location>
        <begin position="250"/>
        <end position="364"/>
    </location>
</feature>
<feature type="region of interest" description="Disordered" evidence="1">
    <location>
        <begin position="157"/>
        <end position="206"/>
    </location>
</feature>